<dbReference type="InterPro" id="IPR036412">
    <property type="entry name" value="HAD-like_sf"/>
</dbReference>
<dbReference type="Gene3D" id="3.40.50.300">
    <property type="entry name" value="P-loop containing nucleotide triphosphate hydrolases"/>
    <property type="match status" value="1"/>
</dbReference>
<dbReference type="FunFam" id="3.40.50.300:FF:000737">
    <property type="entry name" value="Bifunctional polynucleotide phosphatase/kinase"/>
    <property type="match status" value="1"/>
</dbReference>
<comment type="caution">
    <text evidence="2">The sequence shown here is derived from an EMBL/GenBank/DDBJ whole genome shotgun (WGS) entry which is preliminary data.</text>
</comment>
<dbReference type="InterPro" id="IPR023214">
    <property type="entry name" value="HAD_sf"/>
</dbReference>
<dbReference type="PANTHER" id="PTHR12083">
    <property type="entry name" value="BIFUNCTIONAL POLYNUCLEOTIDE PHOSPHATASE/KINASE"/>
    <property type="match status" value="1"/>
</dbReference>
<evidence type="ECO:0000313" key="3">
    <source>
        <dbReference type="Proteomes" id="UP000481153"/>
    </source>
</evidence>
<dbReference type="VEuPathDB" id="FungiDB:AeMF1_005970"/>
<dbReference type="NCBIfam" id="TIGR01662">
    <property type="entry name" value="HAD-SF-IIIA"/>
    <property type="match status" value="1"/>
</dbReference>
<dbReference type="AlphaFoldDB" id="A0A6G0WPY3"/>
<protein>
    <recommendedName>
        <fullName evidence="4">Polynucleotide kinase 3'-phosphatase</fullName>
    </recommendedName>
</protein>
<sequence length="443" mass="48926">MDKFVTKATKRTAPDGASSESSAKKAKGTSGAPLPALESCKWETYGSILYMRNFTAVPSTDAVKVASFDLDGTIITTKSGKTFATNANDWKFWHESVPAKLRELAADNYSIVIFSNQSGLSKGKVKETELKTKLNSIVVQLGVPVRVFLLSADDHMRKPRVGAWEFMLSHCQLQVDLAQSFYCGDAAGRPKAAGKPKKDFSCGDYKFAVNIGVPFMTPEKLFLNSTLVEPSPRPSCSPYPRLQTLHTKETSFELDFDPRTLLAETKAILPEWQLAPTSSQEVVLLIGSPGSGKSTLYKSYFSSYGRVNQDALKTPAKCKAAAVEFLKEGKSIVIDNTNRDVKTRSEWIQLAEDHKVPIRAFYLDIPKPLVFHLNEFRKLQKELHPDRSEAKPNVPDMVIHGFYKNMIVPTTEEGFASVVHLPFIPAPGLDAADKKLLASFLLG</sequence>
<organism evidence="2 3">
    <name type="scientific">Aphanomyces euteiches</name>
    <dbReference type="NCBI Taxonomy" id="100861"/>
    <lineage>
        <taxon>Eukaryota</taxon>
        <taxon>Sar</taxon>
        <taxon>Stramenopiles</taxon>
        <taxon>Oomycota</taxon>
        <taxon>Saprolegniomycetes</taxon>
        <taxon>Saprolegniales</taxon>
        <taxon>Verrucalvaceae</taxon>
        <taxon>Aphanomyces</taxon>
    </lineage>
</organism>
<dbReference type="GO" id="GO:0006281">
    <property type="term" value="P:DNA repair"/>
    <property type="evidence" value="ECO:0007669"/>
    <property type="project" value="TreeGrafter"/>
</dbReference>
<dbReference type="InterPro" id="IPR027417">
    <property type="entry name" value="P-loop_NTPase"/>
</dbReference>
<dbReference type="GO" id="GO:0003690">
    <property type="term" value="F:double-stranded DNA binding"/>
    <property type="evidence" value="ECO:0007669"/>
    <property type="project" value="TreeGrafter"/>
</dbReference>
<dbReference type="SUPFAM" id="SSF56784">
    <property type="entry name" value="HAD-like"/>
    <property type="match status" value="1"/>
</dbReference>
<dbReference type="InterPro" id="IPR013954">
    <property type="entry name" value="PNK3P"/>
</dbReference>
<dbReference type="FunFam" id="3.40.50.1000:FF:000078">
    <property type="entry name" value="Bifunctional polynucleotide phosphatase/kinase"/>
    <property type="match status" value="1"/>
</dbReference>
<dbReference type="NCBIfam" id="TIGR01664">
    <property type="entry name" value="DNA-3'-Pase"/>
    <property type="match status" value="1"/>
</dbReference>
<dbReference type="EMBL" id="VJMJ01000164">
    <property type="protein sequence ID" value="KAF0729425.1"/>
    <property type="molecule type" value="Genomic_DNA"/>
</dbReference>
<dbReference type="Gene3D" id="3.40.50.1000">
    <property type="entry name" value="HAD superfamily/HAD-like"/>
    <property type="match status" value="1"/>
</dbReference>
<name>A0A6G0WPY3_9STRA</name>
<reference evidence="2 3" key="1">
    <citation type="submission" date="2019-07" db="EMBL/GenBank/DDBJ databases">
        <title>Genomics analysis of Aphanomyces spp. identifies a new class of oomycete effector associated with host adaptation.</title>
        <authorList>
            <person name="Gaulin E."/>
        </authorList>
    </citation>
    <scope>NUCLEOTIDE SEQUENCE [LARGE SCALE GENOMIC DNA]</scope>
    <source>
        <strain evidence="2 3">ATCC 201684</strain>
    </source>
</reference>
<dbReference type="InterPro" id="IPR006549">
    <property type="entry name" value="HAD-SF_hydro_IIIA"/>
</dbReference>
<evidence type="ECO:0008006" key="4">
    <source>
        <dbReference type="Google" id="ProtNLM"/>
    </source>
</evidence>
<dbReference type="GO" id="GO:0046404">
    <property type="term" value="F:ATP-dependent polydeoxyribonucleotide 5'-hydroxyl-kinase activity"/>
    <property type="evidence" value="ECO:0007669"/>
    <property type="project" value="TreeGrafter"/>
</dbReference>
<evidence type="ECO:0000256" key="1">
    <source>
        <dbReference type="SAM" id="MobiDB-lite"/>
    </source>
</evidence>
<proteinExistence type="predicted"/>
<dbReference type="PANTHER" id="PTHR12083:SF9">
    <property type="entry name" value="BIFUNCTIONAL POLYNUCLEOTIDE PHOSPHATASE_KINASE"/>
    <property type="match status" value="1"/>
</dbReference>
<dbReference type="GO" id="GO:0046403">
    <property type="term" value="F:polynucleotide 3'-phosphatase activity"/>
    <property type="evidence" value="ECO:0007669"/>
    <property type="project" value="TreeGrafter"/>
</dbReference>
<dbReference type="Proteomes" id="UP000481153">
    <property type="component" value="Unassembled WGS sequence"/>
</dbReference>
<dbReference type="SUPFAM" id="SSF52540">
    <property type="entry name" value="P-loop containing nucleoside triphosphate hydrolases"/>
    <property type="match status" value="1"/>
</dbReference>
<evidence type="ECO:0000313" key="2">
    <source>
        <dbReference type="EMBL" id="KAF0729425.1"/>
    </source>
</evidence>
<keyword evidence="3" id="KW-1185">Reference proteome</keyword>
<dbReference type="InterPro" id="IPR006551">
    <property type="entry name" value="Polynucleotide_phosphatase"/>
</dbReference>
<dbReference type="Pfam" id="PF13671">
    <property type="entry name" value="AAA_33"/>
    <property type="match status" value="1"/>
</dbReference>
<gene>
    <name evidence="2" type="ORF">Ae201684_012926</name>
</gene>
<dbReference type="Pfam" id="PF08645">
    <property type="entry name" value="PNK3P"/>
    <property type="match status" value="1"/>
</dbReference>
<accession>A0A6G0WPY3</accession>
<dbReference type="CDD" id="cd01625">
    <property type="entry name" value="HAD_PNP"/>
    <property type="match status" value="1"/>
</dbReference>
<feature type="region of interest" description="Disordered" evidence="1">
    <location>
        <begin position="1"/>
        <end position="33"/>
    </location>
</feature>